<feature type="domain" description="DeoxyPurine in DNA protein A" evidence="1">
    <location>
        <begin position="66"/>
        <end position="168"/>
    </location>
</feature>
<evidence type="ECO:0000259" key="1">
    <source>
        <dbReference type="Pfam" id="PF23859"/>
    </source>
</evidence>
<accession>A0AB39PQE0</accession>
<dbReference type="EMBL" id="CP163439">
    <property type="protein sequence ID" value="XDQ33285.1"/>
    <property type="molecule type" value="Genomic_DNA"/>
</dbReference>
<reference evidence="2" key="1">
    <citation type="submission" date="2024-07" db="EMBL/GenBank/DDBJ databases">
        <authorList>
            <person name="Yu S.T."/>
        </authorList>
    </citation>
    <scope>NUCLEOTIDE SEQUENCE</scope>
    <source>
        <strain evidence="2">R28</strain>
    </source>
</reference>
<protein>
    <recommendedName>
        <fullName evidence="1">DeoxyPurine in DNA protein A domain-containing protein</fullName>
    </recommendedName>
</protein>
<feature type="domain" description="DeoxyPurine in DNA protein A" evidence="1">
    <location>
        <begin position="201"/>
        <end position="345"/>
    </location>
</feature>
<dbReference type="AlphaFoldDB" id="A0AB39PQE0"/>
<dbReference type="RefSeq" id="WP_369167829.1">
    <property type="nucleotide sequence ID" value="NZ_CP163439.1"/>
</dbReference>
<name>A0AB39PQE0_9ACTN</name>
<dbReference type="Pfam" id="PF23859">
    <property type="entry name" value="DpdA"/>
    <property type="match status" value="2"/>
</dbReference>
<dbReference type="InterPro" id="IPR055645">
    <property type="entry name" value="DpdA"/>
</dbReference>
<sequence length="351" mass="39305">MTLAPEQPMLAACDCLPLACGHCACDRCEDCGGCSGGNGCTCACMLEELREQQRGVERIAHIAGMVAELYLGTHERHWLHDPKFAERLAGRTLFVSRVRLAERKSAFPKALHPYCIDSGGFSELQYHGRWRITAAEYVAEIRRYLSELGPELCKWVAPMDYMCERIVIEGGAAPRGLKFHGTRELRGLKPGDPEQDRLTAVRIHQRLTVENFLELSALAPEIPWIPVLQGQTLADYEYCDQLYGEAGVDLLQARVVGLGSVCRRQATAEIEEIVNHFHAKGYRLHGFGVKTLGLERYGHKLVSADSVAWSYTAREEDIQLDGHTHKNCANCADWAVEWHQRVVRQHLTPAA</sequence>
<organism evidence="2">
    <name type="scientific">Streptomyces sp. R28</name>
    <dbReference type="NCBI Taxonomy" id="3238628"/>
    <lineage>
        <taxon>Bacteria</taxon>
        <taxon>Bacillati</taxon>
        <taxon>Actinomycetota</taxon>
        <taxon>Actinomycetes</taxon>
        <taxon>Kitasatosporales</taxon>
        <taxon>Streptomycetaceae</taxon>
        <taxon>Streptomyces</taxon>
    </lineage>
</organism>
<gene>
    <name evidence="2" type="ORF">AB5J49_08130</name>
</gene>
<proteinExistence type="predicted"/>
<evidence type="ECO:0000313" key="2">
    <source>
        <dbReference type="EMBL" id="XDQ33285.1"/>
    </source>
</evidence>